<dbReference type="RefSeq" id="XP_016254035.1">
    <property type="nucleotide sequence ID" value="XM_016387107.1"/>
</dbReference>
<dbReference type="PANTHER" id="PTHR48081">
    <property type="entry name" value="AB HYDROLASE SUPERFAMILY PROTEIN C4A8.06C"/>
    <property type="match status" value="1"/>
</dbReference>
<dbReference type="PANTHER" id="PTHR48081:SF8">
    <property type="entry name" value="ALPHA_BETA HYDROLASE FOLD-3 DOMAIN-CONTAINING PROTEIN-RELATED"/>
    <property type="match status" value="1"/>
</dbReference>
<dbReference type="AlphaFoldDB" id="A0A0D2DDN0"/>
<dbReference type="GeneID" id="27339833"/>
<gene>
    <name evidence="3" type="ORF">PV07_00639</name>
</gene>
<dbReference type="HOGENOM" id="CLU_012494_6_2_1"/>
<proteinExistence type="predicted"/>
<dbReference type="Proteomes" id="UP000054466">
    <property type="component" value="Unassembled WGS sequence"/>
</dbReference>
<dbReference type="InterPro" id="IPR013094">
    <property type="entry name" value="AB_hydrolase_3"/>
</dbReference>
<reference evidence="3 4" key="1">
    <citation type="submission" date="2015-01" db="EMBL/GenBank/DDBJ databases">
        <title>The Genome Sequence of Cladophialophora immunda CBS83496.</title>
        <authorList>
            <consortium name="The Broad Institute Genomics Platform"/>
            <person name="Cuomo C."/>
            <person name="de Hoog S."/>
            <person name="Gorbushina A."/>
            <person name="Stielow B."/>
            <person name="Teixiera M."/>
            <person name="Abouelleil A."/>
            <person name="Chapman S.B."/>
            <person name="Priest M."/>
            <person name="Young S.K."/>
            <person name="Wortman J."/>
            <person name="Nusbaum C."/>
            <person name="Birren B."/>
        </authorList>
    </citation>
    <scope>NUCLEOTIDE SEQUENCE [LARGE SCALE GENOMIC DNA]</scope>
    <source>
        <strain evidence="3 4">CBS 83496</strain>
    </source>
</reference>
<evidence type="ECO:0000313" key="4">
    <source>
        <dbReference type="Proteomes" id="UP000054466"/>
    </source>
</evidence>
<name>A0A0D2DDN0_9EURO</name>
<evidence type="ECO:0000259" key="2">
    <source>
        <dbReference type="Pfam" id="PF07859"/>
    </source>
</evidence>
<dbReference type="STRING" id="569365.A0A0D2DDN0"/>
<sequence>MPTPPLDGPCIVHLAEMVAQLHHPPYPLHPSVKDRLHPEYVAFYNKYILNAQQVHHLPVSVARGSRSVPPCHSKPLPVGSVQDVSIPRRETAGPTILIRCFTPPGIPPRSGWPLVLYYHGGGWVFGDIDTENTVCTNICVRAQAVVITTDYRLAPEDPWPAAIHDSWEAFLWATSREGEERLDVDLNKVAITGASAGANIAAVVAQKAALRPPPGVSIRAQVLVVPVTDNTATPHSSPSWKAFEFTAHLPAKKMLWYRRHYLPDPADWAHREASPLLAPDAVFARLAPAHILVGELDVLRHDGEEYARRLRANGVAATVTVMQGMPHPFLAMDAVLEAGRTAITDICDELRRVFA</sequence>
<dbReference type="Pfam" id="PF07859">
    <property type="entry name" value="Abhydrolase_3"/>
    <property type="match status" value="1"/>
</dbReference>
<dbReference type="Gene3D" id="3.40.50.1820">
    <property type="entry name" value="alpha/beta hydrolase"/>
    <property type="match status" value="1"/>
</dbReference>
<evidence type="ECO:0000256" key="1">
    <source>
        <dbReference type="ARBA" id="ARBA00022801"/>
    </source>
</evidence>
<keyword evidence="4" id="KW-1185">Reference proteome</keyword>
<evidence type="ECO:0000313" key="3">
    <source>
        <dbReference type="EMBL" id="KIW33819.1"/>
    </source>
</evidence>
<dbReference type="InterPro" id="IPR029058">
    <property type="entry name" value="AB_hydrolase_fold"/>
</dbReference>
<protein>
    <recommendedName>
        <fullName evidence="2">Alpha/beta hydrolase fold-3 domain-containing protein</fullName>
    </recommendedName>
</protein>
<accession>A0A0D2DDN0</accession>
<feature type="domain" description="Alpha/beta hydrolase fold-3" evidence="2">
    <location>
        <begin position="115"/>
        <end position="330"/>
    </location>
</feature>
<organism evidence="3 4">
    <name type="scientific">Cladophialophora immunda</name>
    <dbReference type="NCBI Taxonomy" id="569365"/>
    <lineage>
        <taxon>Eukaryota</taxon>
        <taxon>Fungi</taxon>
        <taxon>Dikarya</taxon>
        <taxon>Ascomycota</taxon>
        <taxon>Pezizomycotina</taxon>
        <taxon>Eurotiomycetes</taxon>
        <taxon>Chaetothyriomycetidae</taxon>
        <taxon>Chaetothyriales</taxon>
        <taxon>Herpotrichiellaceae</taxon>
        <taxon>Cladophialophora</taxon>
    </lineage>
</organism>
<keyword evidence="1" id="KW-0378">Hydrolase</keyword>
<dbReference type="EMBL" id="KN847040">
    <property type="protein sequence ID" value="KIW33819.1"/>
    <property type="molecule type" value="Genomic_DNA"/>
</dbReference>
<dbReference type="GO" id="GO:0016787">
    <property type="term" value="F:hydrolase activity"/>
    <property type="evidence" value="ECO:0007669"/>
    <property type="project" value="UniProtKB-KW"/>
</dbReference>
<dbReference type="VEuPathDB" id="FungiDB:PV07_00639"/>
<dbReference type="SUPFAM" id="SSF53474">
    <property type="entry name" value="alpha/beta-Hydrolases"/>
    <property type="match status" value="1"/>
</dbReference>
<dbReference type="OrthoDB" id="408631at2759"/>
<dbReference type="InterPro" id="IPR050300">
    <property type="entry name" value="GDXG_lipolytic_enzyme"/>
</dbReference>